<evidence type="ECO:0000256" key="1">
    <source>
        <dbReference type="ARBA" id="ARBA00004141"/>
    </source>
</evidence>
<feature type="transmembrane region" description="Helical" evidence="7">
    <location>
        <begin position="365"/>
        <end position="387"/>
    </location>
</feature>
<feature type="transmembrane region" description="Helical" evidence="7">
    <location>
        <begin position="157"/>
        <end position="179"/>
    </location>
</feature>
<keyword evidence="10" id="KW-1185">Reference proteome</keyword>
<dbReference type="GO" id="GO:0016020">
    <property type="term" value="C:membrane"/>
    <property type="evidence" value="ECO:0007669"/>
    <property type="project" value="UniProtKB-SubCell"/>
</dbReference>
<keyword evidence="3" id="KW-0813">Transport</keyword>
<dbReference type="InterPro" id="IPR005828">
    <property type="entry name" value="MFS_sugar_transport-like"/>
</dbReference>
<evidence type="ECO:0000313" key="10">
    <source>
        <dbReference type="Proteomes" id="UP000242875"/>
    </source>
</evidence>
<feature type="transmembrane region" description="Helical" evidence="7">
    <location>
        <begin position="302"/>
        <end position="323"/>
    </location>
</feature>
<dbReference type="EMBL" id="MVBO01000009">
    <property type="protein sequence ID" value="OZJ05842.1"/>
    <property type="molecule type" value="Genomic_DNA"/>
</dbReference>
<dbReference type="PROSITE" id="PS50850">
    <property type="entry name" value="MFS"/>
    <property type="match status" value="1"/>
</dbReference>
<evidence type="ECO:0000256" key="3">
    <source>
        <dbReference type="ARBA" id="ARBA00022448"/>
    </source>
</evidence>
<sequence length="512" mass="54224">MAGKGDSREASLSFYTVFCATAAALASFQNGYSTSATNIPANSIRACPEGYQQNYPPFPNCLPMGDWIWGFVVGCFALGGMIGGLLAAPMLDKVGRRNTLIVNCLNFIIGAILLSLAVHPAMFAFGRVFVGAGAGMGSVAVSTYIGEIANKNQRGALGTINQTGVVIGILVTQAVGLGLGGIPSWRYLMAITAGPAIIQAVMLLFVPETPRYFVAKNKLEQGRNSLRRLRKGYDIDNEYDEIVIGQRAEAKGLDPSAVTDGNAPVSDAELDQVETGNDGHQSRQTLTIFGLFKDPYTCRMTMVCMMVHLAQQLTGINGVMYYSTSIFTNVFGAQAARYAAIGVSGWNLVATIISILTIEKAGRRVLLLVSEIGMCISAVLLVIGSLVGVNPLVVLGVFLFVGSFAIGLGPIPWLIVSELIPTYAVGAATSIAITLNWLGSFIVGLVFPAMQAGMKGWAFLVFAAIALAFAVGTFFFVPETRGKSMEQIARELGAQLKEGGTGVRKPSKVGQQ</sequence>
<dbReference type="PRINTS" id="PR00171">
    <property type="entry name" value="SUGRTRNSPORT"/>
</dbReference>
<gene>
    <name evidence="9" type="ORF">BZG36_00922</name>
</gene>
<evidence type="ECO:0000256" key="4">
    <source>
        <dbReference type="ARBA" id="ARBA00022692"/>
    </source>
</evidence>
<dbReference type="InterPro" id="IPR005829">
    <property type="entry name" value="Sugar_transporter_CS"/>
</dbReference>
<dbReference type="Pfam" id="PF00083">
    <property type="entry name" value="Sugar_tr"/>
    <property type="match status" value="2"/>
</dbReference>
<reference evidence="9 10" key="1">
    <citation type="journal article" date="2017" name="Mycologia">
        <title>Bifiguratus adelaidae, gen. et sp. nov., a new member of Mucoromycotina in endophytic and soil-dwelling habitats.</title>
        <authorList>
            <person name="Torres-Cruz T.J."/>
            <person name="Billingsley Tobias T.L."/>
            <person name="Almatruk M."/>
            <person name="Hesse C."/>
            <person name="Kuske C.R."/>
            <person name="Desiro A."/>
            <person name="Benucci G.M."/>
            <person name="Bonito G."/>
            <person name="Stajich J.E."/>
            <person name="Dunlap C."/>
            <person name="Arnold A.E."/>
            <person name="Porras-Alfaro A."/>
        </authorList>
    </citation>
    <scope>NUCLEOTIDE SEQUENCE [LARGE SCALE GENOMIC DNA]</scope>
    <source>
        <strain evidence="9 10">AZ0501</strain>
    </source>
</reference>
<dbReference type="InterPro" id="IPR020846">
    <property type="entry name" value="MFS_dom"/>
</dbReference>
<dbReference type="InterPro" id="IPR003663">
    <property type="entry name" value="Sugar/inositol_transpt"/>
</dbReference>
<protein>
    <recommendedName>
        <fullName evidence="8">Major facilitator superfamily (MFS) profile domain-containing protein</fullName>
    </recommendedName>
</protein>
<feature type="transmembrane region" description="Helical" evidence="7">
    <location>
        <begin position="185"/>
        <end position="206"/>
    </location>
</feature>
<comment type="similarity">
    <text evidence="2">Belongs to the major facilitator superfamily. Sugar transporter (TC 2.A.1.1) family.</text>
</comment>
<dbReference type="PROSITE" id="PS00216">
    <property type="entry name" value="SUGAR_TRANSPORT_1"/>
    <property type="match status" value="1"/>
</dbReference>
<dbReference type="InterPro" id="IPR045263">
    <property type="entry name" value="GLUT"/>
</dbReference>
<feature type="transmembrane region" description="Helical" evidence="7">
    <location>
        <begin position="393"/>
        <end position="416"/>
    </location>
</feature>
<keyword evidence="5 7" id="KW-1133">Transmembrane helix</keyword>
<dbReference type="Gene3D" id="1.20.1250.20">
    <property type="entry name" value="MFS general substrate transporter like domains"/>
    <property type="match status" value="1"/>
</dbReference>
<dbReference type="OrthoDB" id="4540492at2759"/>
<dbReference type="GO" id="GO:0015149">
    <property type="term" value="F:hexose transmembrane transporter activity"/>
    <property type="evidence" value="ECO:0007669"/>
    <property type="project" value="TreeGrafter"/>
</dbReference>
<feature type="domain" description="Major facilitator superfamily (MFS) profile" evidence="8">
    <location>
        <begin position="19"/>
        <end position="481"/>
    </location>
</feature>
<feature type="transmembrane region" description="Helical" evidence="7">
    <location>
        <begin position="335"/>
        <end position="358"/>
    </location>
</feature>
<feature type="transmembrane region" description="Helical" evidence="7">
    <location>
        <begin position="124"/>
        <end position="145"/>
    </location>
</feature>
<evidence type="ECO:0000256" key="2">
    <source>
        <dbReference type="ARBA" id="ARBA00010992"/>
    </source>
</evidence>
<comment type="caution">
    <text evidence="9">The sequence shown here is derived from an EMBL/GenBank/DDBJ whole genome shotgun (WGS) entry which is preliminary data.</text>
</comment>
<dbReference type="Proteomes" id="UP000242875">
    <property type="component" value="Unassembled WGS sequence"/>
</dbReference>
<feature type="transmembrane region" description="Helical" evidence="7">
    <location>
        <begin position="100"/>
        <end position="118"/>
    </location>
</feature>
<proteinExistence type="inferred from homology"/>
<dbReference type="PROSITE" id="PS00217">
    <property type="entry name" value="SUGAR_TRANSPORT_2"/>
    <property type="match status" value="1"/>
</dbReference>
<feature type="transmembrane region" description="Helical" evidence="7">
    <location>
        <begin position="456"/>
        <end position="477"/>
    </location>
</feature>
<keyword evidence="6 7" id="KW-0472">Membrane</keyword>
<name>A0A261Y5G2_9FUNG</name>
<dbReference type="InterPro" id="IPR036259">
    <property type="entry name" value="MFS_trans_sf"/>
</dbReference>
<keyword evidence="4 7" id="KW-0812">Transmembrane</keyword>
<dbReference type="PANTHER" id="PTHR23503:SF8">
    <property type="entry name" value="FACILITATED GLUCOSE TRANSPORTER PROTEIN 1"/>
    <property type="match status" value="1"/>
</dbReference>
<dbReference type="SUPFAM" id="SSF103473">
    <property type="entry name" value="MFS general substrate transporter"/>
    <property type="match status" value="1"/>
</dbReference>
<feature type="transmembrane region" description="Helical" evidence="7">
    <location>
        <begin position="423"/>
        <end position="450"/>
    </location>
</feature>
<evidence type="ECO:0000313" key="9">
    <source>
        <dbReference type="EMBL" id="OZJ05842.1"/>
    </source>
</evidence>
<dbReference type="AlphaFoldDB" id="A0A261Y5G2"/>
<dbReference type="PANTHER" id="PTHR23503">
    <property type="entry name" value="SOLUTE CARRIER FAMILY 2"/>
    <property type="match status" value="1"/>
</dbReference>
<feature type="transmembrane region" description="Helical" evidence="7">
    <location>
        <begin position="67"/>
        <end position="88"/>
    </location>
</feature>
<feature type="transmembrane region" description="Helical" evidence="7">
    <location>
        <begin position="12"/>
        <end position="32"/>
    </location>
</feature>
<accession>A0A261Y5G2</accession>
<comment type="subcellular location">
    <subcellularLocation>
        <location evidence="1">Membrane</location>
        <topology evidence="1">Multi-pass membrane protein</topology>
    </subcellularLocation>
</comment>
<evidence type="ECO:0000256" key="7">
    <source>
        <dbReference type="SAM" id="Phobius"/>
    </source>
</evidence>
<evidence type="ECO:0000256" key="6">
    <source>
        <dbReference type="ARBA" id="ARBA00023136"/>
    </source>
</evidence>
<evidence type="ECO:0000256" key="5">
    <source>
        <dbReference type="ARBA" id="ARBA00022989"/>
    </source>
</evidence>
<evidence type="ECO:0000259" key="8">
    <source>
        <dbReference type="PROSITE" id="PS50850"/>
    </source>
</evidence>
<organism evidence="9 10">
    <name type="scientific">Bifiguratus adelaidae</name>
    <dbReference type="NCBI Taxonomy" id="1938954"/>
    <lineage>
        <taxon>Eukaryota</taxon>
        <taxon>Fungi</taxon>
        <taxon>Fungi incertae sedis</taxon>
        <taxon>Mucoromycota</taxon>
        <taxon>Mucoromycotina</taxon>
        <taxon>Endogonomycetes</taxon>
        <taxon>Endogonales</taxon>
        <taxon>Endogonales incertae sedis</taxon>
        <taxon>Bifiguratus</taxon>
    </lineage>
</organism>